<feature type="transmembrane region" description="Helical" evidence="1">
    <location>
        <begin position="63"/>
        <end position="79"/>
    </location>
</feature>
<reference evidence="2 3" key="1">
    <citation type="journal article" date="2016" name="Nat. Commun.">
        <title>Thousands of microbial genomes shed light on interconnected biogeochemical processes in an aquifer system.</title>
        <authorList>
            <person name="Anantharaman K."/>
            <person name="Brown C.T."/>
            <person name="Hug L.A."/>
            <person name="Sharon I."/>
            <person name="Castelle C.J."/>
            <person name="Probst A.J."/>
            <person name="Thomas B.C."/>
            <person name="Singh A."/>
            <person name="Wilkins M.J."/>
            <person name="Karaoz U."/>
            <person name="Brodie E.L."/>
            <person name="Williams K.H."/>
            <person name="Hubbard S.S."/>
            <person name="Banfield J.F."/>
        </authorList>
    </citation>
    <scope>NUCLEOTIDE SEQUENCE [LARGE SCALE GENOMIC DNA]</scope>
</reference>
<evidence type="ECO:0000313" key="2">
    <source>
        <dbReference type="EMBL" id="OGG96907.1"/>
    </source>
</evidence>
<feature type="transmembrane region" description="Helical" evidence="1">
    <location>
        <begin position="410"/>
        <end position="431"/>
    </location>
</feature>
<feature type="transmembrane region" description="Helical" evidence="1">
    <location>
        <begin position="473"/>
        <end position="490"/>
    </location>
</feature>
<feature type="transmembrane region" description="Helical" evidence="1">
    <location>
        <begin position="264"/>
        <end position="290"/>
    </location>
</feature>
<keyword evidence="1" id="KW-0812">Transmembrane</keyword>
<feature type="transmembrane region" description="Helical" evidence="1">
    <location>
        <begin position="6"/>
        <end position="25"/>
    </location>
</feature>
<sequence>MSELILLSLYALLFVLLPGDYFLRFGERWKLWKFTGILPRLALGLTFHGYGLLFFYVLMPTNAAPWFLSVHLVFFWLNRETLKPKRVVAGIFSLFTYHRLGAIGFSGLTLVLFYALTGQAVQDPLWSFQPNELEALSRVVSHQLQWPPTDFFFATNLTVAPFYLSELWGANLYWFSGIELQALYFRYQVLAAWMIIYFGFIGLVQIQKERHLLAWVLFFMWFFVAGAATPSRLVLLSQPRFAFGFGLLLLAINFLFHFRRHQDWGSFLVFCLLAPLVLLAQPLLILGLGLPPFFMGFYWIRQKRTWPPKSLAFALLLPLMVMAGLYTYGQGKNIGLPDIRVYLSGINPQASILVDRAVDLPNGALLNLKKNAAKLHRPGLVYLMLPFFLSVEALLLILSARAIKRPKPSGFFEPGQLALLVSSIAIYFVYIKVSLIPDPQVSDYHLVLFTFFFGLVAAAQFQAVASSWWQRNSVWLVVSLILLSFNQYLWRDLGHLRGEPVDGKPVLGWEEGLAEIKARTDRSKRFLHNQINAPGSHAWPILAQRASAATGDDSQWDSNPQKQLREKAEAILAGSLKGAAAAKLLEEWQVEALLISGPSPQDWQALGFSPVWDMASVTLWIKP</sequence>
<feature type="transmembrane region" description="Helical" evidence="1">
    <location>
        <begin position="443"/>
        <end position="461"/>
    </location>
</feature>
<feature type="transmembrane region" description="Helical" evidence="1">
    <location>
        <begin position="311"/>
        <end position="329"/>
    </location>
</feature>
<feature type="transmembrane region" description="Helical" evidence="1">
    <location>
        <begin position="100"/>
        <end position="121"/>
    </location>
</feature>
<keyword evidence="1" id="KW-1133">Transmembrane helix</keyword>
<feature type="transmembrane region" description="Helical" evidence="1">
    <location>
        <begin position="187"/>
        <end position="206"/>
    </location>
</feature>
<comment type="caution">
    <text evidence="2">The sequence shown here is derived from an EMBL/GenBank/DDBJ whole genome shotgun (WGS) entry which is preliminary data.</text>
</comment>
<name>A0A1F6GFL9_9PROT</name>
<accession>A0A1F6GFL9</accession>
<proteinExistence type="predicted"/>
<dbReference type="Proteomes" id="UP000178449">
    <property type="component" value="Unassembled WGS sequence"/>
</dbReference>
<feature type="transmembrane region" description="Helical" evidence="1">
    <location>
        <begin position="379"/>
        <end position="398"/>
    </location>
</feature>
<protein>
    <submittedName>
        <fullName evidence="2">Uncharacterized protein</fullName>
    </submittedName>
</protein>
<gene>
    <name evidence="2" type="ORF">A2527_00060</name>
</gene>
<evidence type="ECO:0000256" key="1">
    <source>
        <dbReference type="SAM" id="Phobius"/>
    </source>
</evidence>
<feature type="transmembrane region" description="Helical" evidence="1">
    <location>
        <begin position="241"/>
        <end position="258"/>
    </location>
</feature>
<dbReference type="AlphaFoldDB" id="A0A1F6GFL9"/>
<evidence type="ECO:0000313" key="3">
    <source>
        <dbReference type="Proteomes" id="UP000178449"/>
    </source>
</evidence>
<organism evidence="2 3">
    <name type="scientific">Candidatus Lambdaproteobacteria bacterium RIFOXYD2_FULL_50_16</name>
    <dbReference type="NCBI Taxonomy" id="1817772"/>
    <lineage>
        <taxon>Bacteria</taxon>
        <taxon>Pseudomonadati</taxon>
        <taxon>Pseudomonadota</taxon>
        <taxon>Candidatus Lambdaproteobacteria</taxon>
    </lineage>
</organism>
<dbReference type="EMBL" id="MFNE01000007">
    <property type="protein sequence ID" value="OGG96907.1"/>
    <property type="molecule type" value="Genomic_DNA"/>
</dbReference>
<feature type="transmembrane region" description="Helical" evidence="1">
    <location>
        <begin position="37"/>
        <end position="57"/>
    </location>
</feature>
<feature type="transmembrane region" description="Helical" evidence="1">
    <location>
        <begin position="151"/>
        <end position="175"/>
    </location>
</feature>
<keyword evidence="1" id="KW-0472">Membrane</keyword>
<feature type="transmembrane region" description="Helical" evidence="1">
    <location>
        <begin position="212"/>
        <end position="229"/>
    </location>
</feature>